<dbReference type="EMBL" id="CADCVK010000098">
    <property type="protein sequence ID" value="CAA9468660.1"/>
    <property type="molecule type" value="Genomic_DNA"/>
</dbReference>
<feature type="compositionally biased region" description="Basic and acidic residues" evidence="1">
    <location>
        <begin position="60"/>
        <end position="69"/>
    </location>
</feature>
<feature type="compositionally biased region" description="Basic and acidic residues" evidence="1">
    <location>
        <begin position="1"/>
        <end position="11"/>
    </location>
</feature>
<feature type="compositionally biased region" description="Acidic residues" evidence="1">
    <location>
        <begin position="131"/>
        <end position="140"/>
    </location>
</feature>
<feature type="region of interest" description="Disordered" evidence="1">
    <location>
        <begin position="1"/>
        <end position="187"/>
    </location>
</feature>
<feature type="compositionally biased region" description="Basic residues" evidence="1">
    <location>
        <begin position="156"/>
        <end position="170"/>
    </location>
</feature>
<proteinExistence type="predicted"/>
<dbReference type="AlphaFoldDB" id="A0A6J4RAF2"/>
<evidence type="ECO:0000313" key="2">
    <source>
        <dbReference type="EMBL" id="CAA9468660.1"/>
    </source>
</evidence>
<sequence>GRVGQRAEHRRYAGARAVRAREGRAGEQVLRLGGERLAGRGGARPRAQPLRGGRGGRGGDAVHQRDRAQGHGGLRGHVRFHRPDGGQARAAGAAVPGAPDRPLAGPGEERPARPGGAHSAGRGGEPRGADSEDQAVPDEADGGRGGRAPDGPARPRLLRLHERRNRRHQRGLQAAGWQLRAHRARKI</sequence>
<gene>
    <name evidence="2" type="ORF">AVDCRST_MAG12-566</name>
</gene>
<feature type="non-terminal residue" evidence="2">
    <location>
        <position position="187"/>
    </location>
</feature>
<name>A0A6J4RAF2_9ACTN</name>
<feature type="non-terminal residue" evidence="2">
    <location>
        <position position="1"/>
    </location>
</feature>
<evidence type="ECO:0000256" key="1">
    <source>
        <dbReference type="SAM" id="MobiDB-lite"/>
    </source>
</evidence>
<protein>
    <submittedName>
        <fullName evidence="2">Ribosome hibernation promoting factor Hpf</fullName>
    </submittedName>
</protein>
<accession>A0A6J4RAF2</accession>
<organism evidence="2">
    <name type="scientific">uncultured Rubrobacteraceae bacterium</name>
    <dbReference type="NCBI Taxonomy" id="349277"/>
    <lineage>
        <taxon>Bacteria</taxon>
        <taxon>Bacillati</taxon>
        <taxon>Actinomycetota</taxon>
        <taxon>Rubrobacteria</taxon>
        <taxon>Rubrobacterales</taxon>
        <taxon>Rubrobacteraceae</taxon>
        <taxon>environmental samples</taxon>
    </lineage>
</organism>
<feature type="compositionally biased region" description="Low complexity" evidence="1">
    <location>
        <begin position="85"/>
        <end position="106"/>
    </location>
</feature>
<reference evidence="2" key="1">
    <citation type="submission" date="2020-02" db="EMBL/GenBank/DDBJ databases">
        <authorList>
            <person name="Meier V. D."/>
        </authorList>
    </citation>
    <scope>NUCLEOTIDE SEQUENCE</scope>
    <source>
        <strain evidence="2">AVDCRST_MAG12</strain>
    </source>
</reference>